<evidence type="ECO:0000256" key="1">
    <source>
        <dbReference type="ARBA" id="ARBA00004123"/>
    </source>
</evidence>
<comment type="caution">
    <text evidence="6">The sequence shown here is derived from an EMBL/GenBank/DDBJ whole genome shotgun (WGS) entry which is preliminary data.</text>
</comment>
<keyword evidence="3" id="KW-0802">TPR repeat</keyword>
<organism evidence="6 7">
    <name type="scientific">Tanacetum coccineum</name>
    <dbReference type="NCBI Taxonomy" id="301880"/>
    <lineage>
        <taxon>Eukaryota</taxon>
        <taxon>Viridiplantae</taxon>
        <taxon>Streptophyta</taxon>
        <taxon>Embryophyta</taxon>
        <taxon>Tracheophyta</taxon>
        <taxon>Spermatophyta</taxon>
        <taxon>Magnoliopsida</taxon>
        <taxon>eudicotyledons</taxon>
        <taxon>Gunneridae</taxon>
        <taxon>Pentapetalae</taxon>
        <taxon>asterids</taxon>
        <taxon>campanulids</taxon>
        <taxon>Asterales</taxon>
        <taxon>Asteraceae</taxon>
        <taxon>Asteroideae</taxon>
        <taxon>Anthemideae</taxon>
        <taxon>Anthemidinae</taxon>
        <taxon>Tanacetum</taxon>
    </lineage>
</organism>
<gene>
    <name evidence="6" type="ORF">Tco_0891002</name>
</gene>
<keyword evidence="5" id="KW-0539">Nucleus</keyword>
<dbReference type="PANTHER" id="PTHR36326:SF4">
    <property type="entry name" value="PROTEIN POLLENLESS 3-LIKE 1"/>
    <property type="match status" value="1"/>
</dbReference>
<protein>
    <submittedName>
        <fullName evidence="6">Uncharacterized protein</fullName>
    </submittedName>
</protein>
<evidence type="ECO:0000256" key="5">
    <source>
        <dbReference type="ARBA" id="ARBA00023242"/>
    </source>
</evidence>
<keyword evidence="4" id="KW-0175">Coiled coil</keyword>
<evidence type="ECO:0000313" key="6">
    <source>
        <dbReference type="EMBL" id="GJT21065.1"/>
    </source>
</evidence>
<proteinExistence type="predicted"/>
<keyword evidence="2" id="KW-0677">Repeat</keyword>
<comment type="subcellular location">
    <subcellularLocation>
        <location evidence="1">Nucleus</location>
    </subcellularLocation>
</comment>
<dbReference type="InterPro" id="IPR044961">
    <property type="entry name" value="MS5/SDI1"/>
</dbReference>
<evidence type="ECO:0000313" key="7">
    <source>
        <dbReference type="Proteomes" id="UP001151760"/>
    </source>
</evidence>
<dbReference type="EMBL" id="BQNB010013858">
    <property type="protein sequence ID" value="GJT21065.1"/>
    <property type="molecule type" value="Genomic_DNA"/>
</dbReference>
<keyword evidence="7" id="KW-1185">Reference proteome</keyword>
<evidence type="ECO:0000256" key="4">
    <source>
        <dbReference type="ARBA" id="ARBA00023054"/>
    </source>
</evidence>
<evidence type="ECO:0000256" key="2">
    <source>
        <dbReference type="ARBA" id="ARBA00022737"/>
    </source>
</evidence>
<accession>A0ABQ5C207</accession>
<reference evidence="6" key="2">
    <citation type="submission" date="2022-01" db="EMBL/GenBank/DDBJ databases">
        <authorList>
            <person name="Yamashiro T."/>
            <person name="Shiraishi A."/>
            <person name="Satake H."/>
            <person name="Nakayama K."/>
        </authorList>
    </citation>
    <scope>NUCLEOTIDE SEQUENCE</scope>
</reference>
<dbReference type="PANTHER" id="PTHR36326">
    <property type="entry name" value="PROTEIN POLLENLESS 3-LIKE 2"/>
    <property type="match status" value="1"/>
</dbReference>
<dbReference type="Proteomes" id="UP001151760">
    <property type="component" value="Unassembled WGS sequence"/>
</dbReference>
<evidence type="ECO:0000256" key="3">
    <source>
        <dbReference type="ARBA" id="ARBA00022803"/>
    </source>
</evidence>
<name>A0ABQ5C207_9ASTR</name>
<reference evidence="6" key="1">
    <citation type="journal article" date="2022" name="Int. J. Mol. Sci.">
        <title>Draft Genome of Tanacetum Coccineum: Genomic Comparison of Closely Related Tanacetum-Family Plants.</title>
        <authorList>
            <person name="Yamashiro T."/>
            <person name="Shiraishi A."/>
            <person name="Nakayama K."/>
            <person name="Satake H."/>
        </authorList>
    </citation>
    <scope>NUCLEOTIDE SEQUENCE</scope>
</reference>
<sequence>MYADNQDMIQLANLLLLKKKTVKLLQSRRKIFAVKNEADMQEPVSPRCFLRARANGLTPMINEVLQSFCHECSDEVAYSFTGFANARCRLTLTYICESVKLAKNVVGQESVDSTLKDMAAAMKQLDISEEVIEAINSFHHLCSHES</sequence>